<protein>
    <recommendedName>
        <fullName evidence="5">SlyB protein</fullName>
    </recommendedName>
</protein>
<dbReference type="EMBL" id="JNGW01000143">
    <property type="protein sequence ID" value="KDR50704.1"/>
    <property type="molecule type" value="Genomic_DNA"/>
</dbReference>
<reference evidence="3 4" key="1">
    <citation type="submission" date="2013-08" db="EMBL/GenBank/DDBJ databases">
        <authorList>
            <person name="Weinstock G."/>
            <person name="Sodergren E."/>
            <person name="Wylie T."/>
            <person name="Fulton L."/>
            <person name="Fulton R."/>
            <person name="Fronick C."/>
            <person name="O'Laughlin M."/>
            <person name="Godfrey J."/>
            <person name="Miner T."/>
            <person name="Herter B."/>
            <person name="Appelbaum E."/>
            <person name="Cordes M."/>
            <person name="Lek S."/>
            <person name="Wollam A."/>
            <person name="Pepin K.H."/>
            <person name="Palsikar V.B."/>
            <person name="Mitreva M."/>
            <person name="Wilson R.K."/>
        </authorList>
    </citation>
    <scope>NUCLEOTIDE SEQUENCE [LARGE SCALE GENOMIC DNA]</scope>
    <source>
        <strain evidence="3 4">ATCC 15930</strain>
    </source>
</reference>
<dbReference type="Proteomes" id="UP000027442">
    <property type="component" value="Unassembled WGS sequence"/>
</dbReference>
<organism evidence="3 4">
    <name type="scientific">Hoylesella loescheii DSM 19665 = JCM 12249 = ATCC 15930</name>
    <dbReference type="NCBI Taxonomy" id="1122985"/>
    <lineage>
        <taxon>Bacteria</taxon>
        <taxon>Pseudomonadati</taxon>
        <taxon>Bacteroidota</taxon>
        <taxon>Bacteroidia</taxon>
        <taxon>Bacteroidales</taxon>
        <taxon>Prevotellaceae</taxon>
        <taxon>Hoylesella</taxon>
    </lineage>
</organism>
<evidence type="ECO:0000256" key="2">
    <source>
        <dbReference type="SAM" id="SignalP"/>
    </source>
</evidence>
<dbReference type="PATRIC" id="fig|1122985.7.peg.3365"/>
<keyword evidence="2" id="KW-0732">Signal</keyword>
<keyword evidence="4" id="KW-1185">Reference proteome</keyword>
<comment type="caution">
    <text evidence="3">The sequence shown here is derived from an EMBL/GenBank/DDBJ whole genome shotgun (WGS) entry which is preliminary data.</text>
</comment>
<evidence type="ECO:0000313" key="4">
    <source>
        <dbReference type="Proteomes" id="UP000027442"/>
    </source>
</evidence>
<evidence type="ECO:0000256" key="1">
    <source>
        <dbReference type="SAM" id="Coils"/>
    </source>
</evidence>
<evidence type="ECO:0000313" key="3">
    <source>
        <dbReference type="EMBL" id="KDR50704.1"/>
    </source>
</evidence>
<dbReference type="RefSeq" id="WP_025789966.1">
    <property type="nucleotide sequence ID" value="NZ_KB899215.1"/>
</dbReference>
<feature type="signal peptide" evidence="2">
    <location>
        <begin position="1"/>
        <end position="22"/>
    </location>
</feature>
<name>A0A069QFE7_HOYLO</name>
<dbReference type="AlphaFoldDB" id="A0A069QFE7"/>
<proteinExistence type="predicted"/>
<evidence type="ECO:0008006" key="5">
    <source>
        <dbReference type="Google" id="ProtNLM"/>
    </source>
</evidence>
<feature type="coiled-coil region" evidence="1">
    <location>
        <begin position="92"/>
        <end position="133"/>
    </location>
</feature>
<keyword evidence="1" id="KW-0175">Coiled coil</keyword>
<dbReference type="HOGENOM" id="CLU_122836_2_0_10"/>
<accession>A0A069QFE7</accession>
<gene>
    <name evidence="3" type="ORF">HMPREF1991_03249</name>
</gene>
<dbReference type="PROSITE" id="PS51257">
    <property type="entry name" value="PROKAR_LIPOPROTEIN"/>
    <property type="match status" value="1"/>
</dbReference>
<sequence length="140" mass="15599">MKKIILASIMMLSIGITGCASSQEFSELKAQQKALKLQTQLTNTQLEYEKAVVHLAEVKSKASAVNAEANNSVVTGLSTRNPEASAKAAKDRVKILKEANKMNKKVAKEEKKVEKLQKKMEKLQGEIDKLRQKVEFVGRW</sequence>
<feature type="chain" id="PRO_5001665257" description="SlyB protein" evidence="2">
    <location>
        <begin position="23"/>
        <end position="140"/>
    </location>
</feature>